<dbReference type="SUPFAM" id="SSF53098">
    <property type="entry name" value="Ribonuclease H-like"/>
    <property type="match status" value="1"/>
</dbReference>
<dbReference type="PANTHER" id="PTHR47723">
    <property type="entry name" value="OS05G0353850 PROTEIN"/>
    <property type="match status" value="1"/>
</dbReference>
<keyword evidence="3" id="KW-1185">Reference proteome</keyword>
<sequence>MRDMGFITAKVEETWNALSADPIQGNILGRKIRHEIFVKWKAPPVNWAALNTDGAAKGAPGQAGGGGVLREATSRFVQGFSAKFGVCNSYRAELLALETGLQMAIDQGIERLVVQMDNQACIEALSNAHYQGGEWRMQAANITSLKRNPSVPTSCTEINTTMLTAKQQLL</sequence>
<evidence type="ECO:0000313" key="3">
    <source>
        <dbReference type="Proteomes" id="UP000596660"/>
    </source>
</evidence>
<protein>
    <recommendedName>
        <fullName evidence="1">RNase H type-1 domain-containing protein</fullName>
    </recommendedName>
</protein>
<dbReference type="Gene3D" id="3.30.420.10">
    <property type="entry name" value="Ribonuclease H-like superfamily/Ribonuclease H"/>
    <property type="match status" value="1"/>
</dbReference>
<dbReference type="Proteomes" id="UP000596660">
    <property type="component" value="Unplaced"/>
</dbReference>
<proteinExistence type="predicted"/>
<reference evidence="2" key="1">
    <citation type="journal article" date="2017" name="Nature">
        <title>The genome of Chenopodium quinoa.</title>
        <authorList>
            <person name="Jarvis D.E."/>
            <person name="Ho Y.S."/>
            <person name="Lightfoot D.J."/>
            <person name="Schmoeckel S.M."/>
            <person name="Li B."/>
            <person name="Borm T.J.A."/>
            <person name="Ohyanagi H."/>
            <person name="Mineta K."/>
            <person name="Michell C.T."/>
            <person name="Saber N."/>
            <person name="Kharbatia N.M."/>
            <person name="Rupper R.R."/>
            <person name="Sharp A.R."/>
            <person name="Dally N."/>
            <person name="Boughton B.A."/>
            <person name="Woo Y.H."/>
            <person name="Gao G."/>
            <person name="Schijlen E.G.W.M."/>
            <person name="Guo X."/>
            <person name="Momin A.A."/>
            <person name="Negrao S."/>
            <person name="Al-Babili S."/>
            <person name="Gehring C."/>
            <person name="Roessner U."/>
            <person name="Jung C."/>
            <person name="Murphy K."/>
            <person name="Arold S.T."/>
            <person name="Gojobori T."/>
            <person name="van der Linden C.G."/>
            <person name="van Loo E.N."/>
            <person name="Jellen E.N."/>
            <person name="Maughan P.J."/>
            <person name="Tester M."/>
        </authorList>
    </citation>
    <scope>NUCLEOTIDE SEQUENCE [LARGE SCALE GENOMIC DNA]</scope>
    <source>
        <strain evidence="2">cv. PI 614886</strain>
    </source>
</reference>
<dbReference type="EnsemblPlants" id="AUR62003722-RA">
    <property type="protein sequence ID" value="AUR62003722-RA:cds"/>
    <property type="gene ID" value="AUR62003722"/>
</dbReference>
<dbReference type="InterPro" id="IPR044730">
    <property type="entry name" value="RNase_H-like_dom_plant"/>
</dbReference>
<evidence type="ECO:0000313" key="2">
    <source>
        <dbReference type="EnsemblPlants" id="AUR62003722-RA:cds"/>
    </source>
</evidence>
<name>A0A803KXG3_CHEQI</name>
<dbReference type="OMA" id="GRKIRHE"/>
<dbReference type="InterPro" id="IPR012337">
    <property type="entry name" value="RNaseH-like_sf"/>
</dbReference>
<accession>A0A803KXG3</accession>
<dbReference type="Pfam" id="PF13456">
    <property type="entry name" value="RVT_3"/>
    <property type="match status" value="1"/>
</dbReference>
<dbReference type="CDD" id="cd06222">
    <property type="entry name" value="RNase_H_like"/>
    <property type="match status" value="1"/>
</dbReference>
<dbReference type="InterPro" id="IPR036397">
    <property type="entry name" value="RNaseH_sf"/>
</dbReference>
<dbReference type="InterPro" id="IPR002156">
    <property type="entry name" value="RNaseH_domain"/>
</dbReference>
<dbReference type="InterPro" id="IPR053151">
    <property type="entry name" value="RNase_H-like"/>
</dbReference>
<evidence type="ECO:0000259" key="1">
    <source>
        <dbReference type="Pfam" id="PF13456"/>
    </source>
</evidence>
<dbReference type="GO" id="GO:0004523">
    <property type="term" value="F:RNA-DNA hybrid ribonuclease activity"/>
    <property type="evidence" value="ECO:0007669"/>
    <property type="project" value="InterPro"/>
</dbReference>
<dbReference type="PANTHER" id="PTHR47723:SF19">
    <property type="entry name" value="POLYNUCLEOTIDYL TRANSFERASE, RIBONUCLEASE H-LIKE SUPERFAMILY PROTEIN"/>
    <property type="match status" value="1"/>
</dbReference>
<dbReference type="Gramene" id="AUR62003722-RA">
    <property type="protein sequence ID" value="AUR62003722-RA:cds"/>
    <property type="gene ID" value="AUR62003722"/>
</dbReference>
<dbReference type="GO" id="GO:0003676">
    <property type="term" value="F:nucleic acid binding"/>
    <property type="evidence" value="ECO:0007669"/>
    <property type="project" value="InterPro"/>
</dbReference>
<organism evidence="2 3">
    <name type="scientific">Chenopodium quinoa</name>
    <name type="common">Quinoa</name>
    <dbReference type="NCBI Taxonomy" id="63459"/>
    <lineage>
        <taxon>Eukaryota</taxon>
        <taxon>Viridiplantae</taxon>
        <taxon>Streptophyta</taxon>
        <taxon>Embryophyta</taxon>
        <taxon>Tracheophyta</taxon>
        <taxon>Spermatophyta</taxon>
        <taxon>Magnoliopsida</taxon>
        <taxon>eudicotyledons</taxon>
        <taxon>Gunneridae</taxon>
        <taxon>Pentapetalae</taxon>
        <taxon>Caryophyllales</taxon>
        <taxon>Chenopodiaceae</taxon>
        <taxon>Chenopodioideae</taxon>
        <taxon>Atripliceae</taxon>
        <taxon>Chenopodium</taxon>
    </lineage>
</organism>
<dbReference type="AlphaFoldDB" id="A0A803KXG3"/>
<feature type="domain" description="RNase H type-1" evidence="1">
    <location>
        <begin position="51"/>
        <end position="146"/>
    </location>
</feature>
<reference evidence="2" key="2">
    <citation type="submission" date="2021-03" db="UniProtKB">
        <authorList>
            <consortium name="EnsemblPlants"/>
        </authorList>
    </citation>
    <scope>IDENTIFICATION</scope>
</reference>